<dbReference type="InterPro" id="IPR036112">
    <property type="entry name" value="ComA_synth_sf"/>
</dbReference>
<comment type="similarity">
    <text evidence="1">Belongs to the phosphosulfolactate synthase family.</text>
</comment>
<dbReference type="PANTHER" id="PTHR48413">
    <property type="match status" value="1"/>
</dbReference>
<dbReference type="PANTHER" id="PTHR48413:SF1">
    <property type="entry name" value="PROTEIN HEAT-STRESS-ASSOCIATED 32"/>
    <property type="match status" value="1"/>
</dbReference>
<accession>A0A550CG18</accession>
<dbReference type="Gene3D" id="3.20.20.70">
    <property type="entry name" value="Aldolase class I"/>
    <property type="match status" value="1"/>
</dbReference>
<evidence type="ECO:0000256" key="3">
    <source>
        <dbReference type="SAM" id="Phobius"/>
    </source>
</evidence>
<dbReference type="OrthoDB" id="47007at2759"/>
<evidence type="ECO:0000313" key="5">
    <source>
        <dbReference type="Proteomes" id="UP000320762"/>
    </source>
</evidence>
<keyword evidence="3" id="KW-1133">Transmembrane helix</keyword>
<organism evidence="4 5">
    <name type="scientific">Schizophyllum amplum</name>
    <dbReference type="NCBI Taxonomy" id="97359"/>
    <lineage>
        <taxon>Eukaryota</taxon>
        <taxon>Fungi</taxon>
        <taxon>Dikarya</taxon>
        <taxon>Basidiomycota</taxon>
        <taxon>Agaricomycotina</taxon>
        <taxon>Agaricomycetes</taxon>
        <taxon>Agaricomycetidae</taxon>
        <taxon>Agaricales</taxon>
        <taxon>Schizophyllaceae</taxon>
        <taxon>Schizophyllum</taxon>
    </lineage>
</organism>
<reference evidence="4 5" key="1">
    <citation type="journal article" date="2019" name="New Phytol.">
        <title>Comparative genomics reveals unique wood-decay strategies and fruiting body development in the Schizophyllaceae.</title>
        <authorList>
            <person name="Almasi E."/>
            <person name="Sahu N."/>
            <person name="Krizsan K."/>
            <person name="Balint B."/>
            <person name="Kovacs G.M."/>
            <person name="Kiss B."/>
            <person name="Cseklye J."/>
            <person name="Drula E."/>
            <person name="Henrissat B."/>
            <person name="Nagy I."/>
            <person name="Chovatia M."/>
            <person name="Adam C."/>
            <person name="LaButti K."/>
            <person name="Lipzen A."/>
            <person name="Riley R."/>
            <person name="Grigoriev I.V."/>
            <person name="Nagy L.G."/>
        </authorList>
    </citation>
    <scope>NUCLEOTIDE SEQUENCE [LARGE SCALE GENOMIC DNA]</scope>
    <source>
        <strain evidence="4 5">NL-1724</strain>
    </source>
</reference>
<keyword evidence="3" id="KW-0812">Transmembrane</keyword>
<keyword evidence="3" id="KW-0472">Membrane</keyword>
<evidence type="ECO:0000256" key="2">
    <source>
        <dbReference type="SAM" id="MobiDB-lite"/>
    </source>
</evidence>
<evidence type="ECO:0000313" key="4">
    <source>
        <dbReference type="EMBL" id="TRM63751.1"/>
    </source>
</evidence>
<keyword evidence="5" id="KW-1185">Reference proteome</keyword>
<dbReference type="Proteomes" id="UP000320762">
    <property type="component" value="Unassembled WGS sequence"/>
</dbReference>
<feature type="transmembrane region" description="Helical" evidence="3">
    <location>
        <begin position="328"/>
        <end position="348"/>
    </location>
</feature>
<comment type="caution">
    <text evidence="4">The sequence shown here is derived from an EMBL/GenBank/DDBJ whole genome shotgun (WGS) entry which is preliminary data.</text>
</comment>
<feature type="compositionally biased region" description="Low complexity" evidence="2">
    <location>
        <begin position="25"/>
        <end position="39"/>
    </location>
</feature>
<dbReference type="InterPro" id="IPR013785">
    <property type="entry name" value="Aldolase_TIM"/>
</dbReference>
<dbReference type="EMBL" id="VDMD01000008">
    <property type="protein sequence ID" value="TRM63751.1"/>
    <property type="molecule type" value="Genomic_DNA"/>
</dbReference>
<feature type="transmembrane region" description="Helical" evidence="3">
    <location>
        <begin position="300"/>
        <end position="322"/>
    </location>
</feature>
<evidence type="ECO:0000256" key="1">
    <source>
        <dbReference type="ARBA" id="ARBA00010424"/>
    </source>
</evidence>
<dbReference type="SUPFAM" id="SSF102110">
    <property type="entry name" value="(2r)-phospho-3-sulfolactate synthase ComA"/>
    <property type="match status" value="1"/>
</dbReference>
<dbReference type="InterPro" id="IPR003830">
    <property type="entry name" value="ComA_synth"/>
</dbReference>
<proteinExistence type="inferred from homology"/>
<gene>
    <name evidence="4" type="ORF">BD626DRAFT_260443</name>
</gene>
<protein>
    <recommendedName>
        <fullName evidence="6">Phosphosulfolactate synthase</fullName>
    </recommendedName>
</protein>
<dbReference type="STRING" id="97359.A0A550CG18"/>
<name>A0A550CG18_9AGAR</name>
<feature type="region of interest" description="Disordered" evidence="2">
    <location>
        <begin position="18"/>
        <end position="47"/>
    </location>
</feature>
<evidence type="ECO:0008006" key="6">
    <source>
        <dbReference type="Google" id="ProtNLM"/>
    </source>
</evidence>
<sequence>MLATKAARLFPLKAGPSRLASRGLRTSPATRAPSSSSPTNATEPFAFLPSNTLPAKPRKRGLTEIRGPYYAPVTATYLDELLSDWGEYVDGIKFAGGSFTLMPPDRLSKLIDVAHKHNCYVSTGGFIERVLSASGGDRYVITKYLEACKNMGFDVLELSSGFLSIPTEDWASLVELTAAQGLKPKPEIGIQWGAGGDASVEELESAGTRDPKWLIDRAKTFLDAGAYMIMIESEGITENVRSWRTDVISAVTSALPKEKIMFEAADPEVFAYHIQNQGATANLFIDHSQIVQLACLRKGIWGTGGALAFALLFFLRVLLVGFPACSLVVLLSRVLPLLLLRLVGFLLAPCRSARALSFIFSRVVVLL</sequence>
<dbReference type="Pfam" id="PF02679">
    <property type="entry name" value="ComA"/>
    <property type="match status" value="1"/>
</dbReference>
<dbReference type="AlphaFoldDB" id="A0A550CG18"/>